<dbReference type="Proteomes" id="UP000256519">
    <property type="component" value="Unassembled WGS sequence"/>
</dbReference>
<dbReference type="AlphaFoldDB" id="A0A3D8X0C0"/>
<comment type="caution">
    <text evidence="1">The sequence shown here is derived from an EMBL/GenBank/DDBJ whole genome shotgun (WGS) entry which is preliminary data.</text>
</comment>
<evidence type="ECO:0000313" key="1">
    <source>
        <dbReference type="EMBL" id="RDZ12954.1"/>
    </source>
</evidence>
<sequence>MKKHDAHQMLVACVTEHKADFYRLAFSYVKNQEDALDVVQESINNVERQSVRHD</sequence>
<dbReference type="GO" id="GO:0003700">
    <property type="term" value="F:DNA-binding transcription factor activity"/>
    <property type="evidence" value="ECO:0007669"/>
    <property type="project" value="InterPro"/>
</dbReference>
<dbReference type="Gene3D" id="1.10.1740.10">
    <property type="match status" value="1"/>
</dbReference>
<gene>
    <name evidence="1" type="ORF">C3744_16850</name>
</gene>
<proteinExistence type="predicted"/>
<reference evidence="1 2" key="1">
    <citation type="journal article" date="2018" name="Appl. Environ. Microbiol.">
        <title>Antimicrobial susceptibility testing and tentative epidemiological cut-off values of five Bacillus species relevant for use as animal feed additives or for plant protection.</title>
        <authorList>
            <person name="Agerso Y."/>
            <person name="Stuer-Lauridsen B."/>
            <person name="Bjerre K."/>
            <person name="Jensen M.G."/>
            <person name="Johansen E."/>
            <person name="Bennedsen M."/>
            <person name="Brockmann E."/>
            <person name="Nielsen B."/>
        </authorList>
    </citation>
    <scope>NUCLEOTIDE SEQUENCE [LARGE SCALE GENOMIC DNA]</scope>
    <source>
        <strain evidence="1 2">CHCC20162</strain>
    </source>
</reference>
<dbReference type="InterPro" id="IPR013325">
    <property type="entry name" value="RNA_pol_sigma_r2"/>
</dbReference>
<accession>A0A3D8X0C0</accession>
<name>A0A3D8X0C0_PRIMG</name>
<dbReference type="EMBL" id="PQWM01000015">
    <property type="protein sequence ID" value="RDZ12954.1"/>
    <property type="molecule type" value="Genomic_DNA"/>
</dbReference>
<dbReference type="SUPFAM" id="SSF88946">
    <property type="entry name" value="Sigma2 domain of RNA polymerase sigma factors"/>
    <property type="match status" value="1"/>
</dbReference>
<evidence type="ECO:0000313" key="2">
    <source>
        <dbReference type="Proteomes" id="UP000256519"/>
    </source>
</evidence>
<dbReference type="GO" id="GO:0006352">
    <property type="term" value="P:DNA-templated transcription initiation"/>
    <property type="evidence" value="ECO:0007669"/>
    <property type="project" value="InterPro"/>
</dbReference>
<protein>
    <submittedName>
        <fullName evidence="1">RNA polymerase subunit sigma</fullName>
    </submittedName>
</protein>
<organism evidence="1 2">
    <name type="scientific">Priestia megaterium</name>
    <name type="common">Bacillus megaterium</name>
    <dbReference type="NCBI Taxonomy" id="1404"/>
    <lineage>
        <taxon>Bacteria</taxon>
        <taxon>Bacillati</taxon>
        <taxon>Bacillota</taxon>
        <taxon>Bacilli</taxon>
        <taxon>Bacillales</taxon>
        <taxon>Bacillaceae</taxon>
        <taxon>Priestia</taxon>
    </lineage>
</organism>